<evidence type="ECO:0000256" key="2">
    <source>
        <dbReference type="ARBA" id="ARBA00022448"/>
    </source>
</evidence>
<evidence type="ECO:0000256" key="5">
    <source>
        <dbReference type="ARBA" id="ARBA00022764"/>
    </source>
</evidence>
<evidence type="ECO:0000313" key="13">
    <source>
        <dbReference type="Proteomes" id="UP000501602"/>
    </source>
</evidence>
<feature type="binding site" description="axial binding residue" evidence="9">
    <location>
        <position position="84"/>
    </location>
    <ligand>
        <name>heme c</name>
        <dbReference type="ChEBI" id="CHEBI:61717"/>
        <label>1</label>
    </ligand>
    <ligandPart>
        <name>Fe</name>
        <dbReference type="ChEBI" id="CHEBI:18248"/>
    </ligandPart>
</feature>
<feature type="binding site" description="axial binding residue" evidence="9">
    <location>
        <position position="186"/>
    </location>
    <ligand>
        <name>heme c</name>
        <dbReference type="ChEBI" id="CHEBI:61717"/>
        <label>2</label>
    </ligand>
    <ligandPart>
        <name>Fe</name>
        <dbReference type="ChEBI" id="CHEBI:18248"/>
    </ligandPart>
</feature>
<dbReference type="PRINTS" id="PR00605">
    <property type="entry name" value="CYTCHROMECIC"/>
</dbReference>
<evidence type="ECO:0000256" key="9">
    <source>
        <dbReference type="PIRSR" id="PIRSR000005-2"/>
    </source>
</evidence>
<dbReference type="PROSITE" id="PS51007">
    <property type="entry name" value="CYTC"/>
    <property type="match status" value="2"/>
</dbReference>
<dbReference type="GO" id="GO:0005506">
    <property type="term" value="F:iron ion binding"/>
    <property type="evidence" value="ECO:0007669"/>
    <property type="project" value="InterPro"/>
</dbReference>
<sequence>MKKFAVVLAAVAAISTPALAAGDAEAGKAKVATCTACHGADGNSPIDLYPKLAGQHEGYLLKQLIDLKKAATSGGKEGRNDPVMSPMAMMLATEQDMADVAAYYAGQLTSAGNSDDAELIAAGEKLYLGGDPERQVTACVACHGVTGQGMQLAGYPSLAGQHTSYLKAQLEKFRSGARNNDMNGMMSDISKRLSDDDINALSHYLNAQ</sequence>
<dbReference type="EMBL" id="CP051180">
    <property type="protein sequence ID" value="QIZ78280.1"/>
    <property type="molecule type" value="Genomic_DNA"/>
</dbReference>
<accession>A0A6H1UI47</accession>
<name>A0A6H1UI47_9GAMM</name>
<feature type="binding site" description="covalent" evidence="8">
    <location>
        <position position="37"/>
    </location>
    <ligand>
        <name>heme c</name>
        <dbReference type="ChEBI" id="CHEBI:61717"/>
        <label>1</label>
    </ligand>
</feature>
<dbReference type="Proteomes" id="UP000501602">
    <property type="component" value="Chromosome"/>
</dbReference>
<evidence type="ECO:0000259" key="11">
    <source>
        <dbReference type="PROSITE" id="PS51007"/>
    </source>
</evidence>
<feature type="signal peptide" evidence="10">
    <location>
        <begin position="1"/>
        <end position="20"/>
    </location>
</feature>
<keyword evidence="6" id="KW-0249">Electron transport</keyword>
<evidence type="ECO:0000256" key="8">
    <source>
        <dbReference type="PIRSR" id="PIRSR000005-1"/>
    </source>
</evidence>
<evidence type="ECO:0000313" key="12">
    <source>
        <dbReference type="EMBL" id="QIZ78280.1"/>
    </source>
</evidence>
<dbReference type="SUPFAM" id="SSF46626">
    <property type="entry name" value="Cytochrome c"/>
    <property type="match status" value="2"/>
</dbReference>
<dbReference type="InterPro" id="IPR024167">
    <property type="entry name" value="Cytochrome_c4-like"/>
</dbReference>
<dbReference type="GO" id="GO:0020037">
    <property type="term" value="F:heme binding"/>
    <property type="evidence" value="ECO:0007669"/>
    <property type="project" value="InterPro"/>
</dbReference>
<evidence type="ECO:0000256" key="1">
    <source>
        <dbReference type="ARBA" id="ARBA00004418"/>
    </source>
</evidence>
<dbReference type="InterPro" id="IPR036909">
    <property type="entry name" value="Cyt_c-like_dom_sf"/>
</dbReference>
<dbReference type="InterPro" id="IPR009056">
    <property type="entry name" value="Cyt_c-like_dom"/>
</dbReference>
<keyword evidence="2" id="KW-0813">Transport</keyword>
<dbReference type="AlphaFoldDB" id="A0A6H1UI47"/>
<feature type="binding site" description="covalent" evidence="8">
    <location>
        <position position="139"/>
    </location>
    <ligand>
        <name>heme c</name>
        <dbReference type="ChEBI" id="CHEBI:61717"/>
        <label>2</label>
    </ligand>
</feature>
<gene>
    <name evidence="12" type="ORF">HER31_16085</name>
</gene>
<evidence type="ECO:0000256" key="4">
    <source>
        <dbReference type="ARBA" id="ARBA00022723"/>
    </source>
</evidence>
<evidence type="ECO:0000256" key="10">
    <source>
        <dbReference type="SAM" id="SignalP"/>
    </source>
</evidence>
<protein>
    <submittedName>
        <fullName evidence="12">Cytochrome c4</fullName>
    </submittedName>
</protein>
<dbReference type="PIRSF" id="PIRSF000005">
    <property type="entry name" value="Cytochrome_c4"/>
    <property type="match status" value="1"/>
</dbReference>
<feature type="domain" description="Cytochrome c" evidence="11">
    <location>
        <begin position="118"/>
        <end position="208"/>
    </location>
</feature>
<comment type="subcellular location">
    <subcellularLocation>
        <location evidence="1">Periplasm</location>
    </subcellularLocation>
</comment>
<keyword evidence="3 8" id="KW-0349">Heme</keyword>
<feature type="binding site" description="axial binding residue" evidence="9">
    <location>
        <position position="38"/>
    </location>
    <ligand>
        <name>heme c</name>
        <dbReference type="ChEBI" id="CHEBI:61717"/>
        <label>1</label>
    </ligand>
    <ligandPart>
        <name>Fe</name>
        <dbReference type="ChEBI" id="CHEBI:18248"/>
    </ligandPart>
</feature>
<keyword evidence="13" id="KW-1185">Reference proteome</keyword>
<feature type="chain" id="PRO_5026191890" evidence="10">
    <location>
        <begin position="21"/>
        <end position="208"/>
    </location>
</feature>
<evidence type="ECO:0000256" key="3">
    <source>
        <dbReference type="ARBA" id="ARBA00022617"/>
    </source>
</evidence>
<dbReference type="Gene3D" id="1.10.760.10">
    <property type="entry name" value="Cytochrome c-like domain"/>
    <property type="match status" value="2"/>
</dbReference>
<keyword evidence="5" id="KW-0574">Periplasm</keyword>
<organism evidence="12 13">
    <name type="scientific">Ferrimonas lipolytica</name>
    <dbReference type="NCBI Taxonomy" id="2724191"/>
    <lineage>
        <taxon>Bacteria</taxon>
        <taxon>Pseudomonadati</taxon>
        <taxon>Pseudomonadota</taxon>
        <taxon>Gammaproteobacteria</taxon>
        <taxon>Alteromonadales</taxon>
        <taxon>Ferrimonadaceae</taxon>
        <taxon>Ferrimonas</taxon>
    </lineage>
</organism>
<feature type="binding site" description="covalent" evidence="8">
    <location>
        <position position="142"/>
    </location>
    <ligand>
        <name>heme c</name>
        <dbReference type="ChEBI" id="CHEBI:61717"/>
        <label>2</label>
    </ligand>
</feature>
<dbReference type="PANTHER" id="PTHR33751">
    <property type="entry name" value="CBB3-TYPE CYTOCHROME C OXIDASE SUBUNIT FIXP"/>
    <property type="match status" value="1"/>
</dbReference>
<proteinExistence type="predicted"/>
<dbReference type="InterPro" id="IPR008168">
    <property type="entry name" value="Cyt_C_IC"/>
</dbReference>
<feature type="binding site" description="axial binding residue" evidence="9">
    <location>
        <position position="143"/>
    </location>
    <ligand>
        <name>heme c</name>
        <dbReference type="ChEBI" id="CHEBI:61717"/>
        <label>2</label>
    </ligand>
    <ligandPart>
        <name>Fe</name>
        <dbReference type="ChEBI" id="CHEBI:18248"/>
    </ligandPart>
</feature>
<dbReference type="GO" id="GO:0009055">
    <property type="term" value="F:electron transfer activity"/>
    <property type="evidence" value="ECO:0007669"/>
    <property type="project" value="InterPro"/>
</dbReference>
<dbReference type="InterPro" id="IPR050597">
    <property type="entry name" value="Cytochrome_c_Oxidase_Subunit"/>
</dbReference>
<feature type="domain" description="Cytochrome c" evidence="11">
    <location>
        <begin position="22"/>
        <end position="108"/>
    </location>
</feature>
<keyword evidence="7 9" id="KW-0408">Iron</keyword>
<feature type="binding site" description="covalent" evidence="8">
    <location>
        <position position="34"/>
    </location>
    <ligand>
        <name>heme c</name>
        <dbReference type="ChEBI" id="CHEBI:61717"/>
        <label>1</label>
    </ligand>
</feature>
<dbReference type="KEGG" id="fes:HER31_16085"/>
<evidence type="ECO:0000256" key="7">
    <source>
        <dbReference type="ARBA" id="ARBA00023004"/>
    </source>
</evidence>
<dbReference type="Pfam" id="PF00034">
    <property type="entry name" value="Cytochrom_C"/>
    <property type="match status" value="2"/>
</dbReference>
<dbReference type="GO" id="GO:0042597">
    <property type="term" value="C:periplasmic space"/>
    <property type="evidence" value="ECO:0007669"/>
    <property type="project" value="UniProtKB-SubCell"/>
</dbReference>
<evidence type="ECO:0000256" key="6">
    <source>
        <dbReference type="ARBA" id="ARBA00022982"/>
    </source>
</evidence>
<comment type="PTM">
    <text evidence="8">Binds 2 heme c groups covalently per subunit.</text>
</comment>
<dbReference type="PANTHER" id="PTHR33751:SF9">
    <property type="entry name" value="CYTOCHROME C4"/>
    <property type="match status" value="1"/>
</dbReference>
<keyword evidence="10" id="KW-0732">Signal</keyword>
<reference evidence="12 13" key="1">
    <citation type="submission" date="2020-04" db="EMBL/GenBank/DDBJ databases">
        <title>Ferrimonas sp. S7 isolated from sea water.</title>
        <authorList>
            <person name="Bae S.S."/>
            <person name="Baek K."/>
        </authorList>
    </citation>
    <scope>NUCLEOTIDE SEQUENCE [LARGE SCALE GENOMIC DNA]</scope>
    <source>
        <strain evidence="12 13">S7</strain>
    </source>
</reference>
<keyword evidence="4 9" id="KW-0479">Metal-binding</keyword>
<dbReference type="RefSeq" id="WP_168662093.1">
    <property type="nucleotide sequence ID" value="NZ_CP051180.1"/>
</dbReference>